<sequence length="443" mass="48677">MALRAAVIGGGISGLASAWRLAGAGHHVTLFEAEPGLGGLATTFPWRDTHLERFYHCILPSDLALVRIIHELGLSADLLWRPTGMGFMHRGRIHPLNTPMDLLGFAPLPITDRLRLGLLGLRARAECADPRLDDVAIEDWLTARVGARAFRTLWEPLLVAKLGERYRGVPALWLASRMAREKNTEREVKGCLRRGYRSLIDAFESALVRRGVTLRLGARVEAIAREGEAMALRLAGGATESFDLVVATSPLGAFQQMTRGLDLDARWSGLALDYQGVVCGVFVLERPLSPWYWMPVVESGATCQGVVEMSNLTPPERTHGMHVAYLVNYAHRSSDLFALDEDRLLARYRADLERLFPEAARTIVEARAFKAPFVEPLWTLGYSRTSPPASVIPGRLYLASTAQVYPRVNSWNSCCEVVEDMMPRLLAEAGARDGAGIALGAAS</sequence>
<dbReference type="Proteomes" id="UP000807850">
    <property type="component" value="Unassembled WGS sequence"/>
</dbReference>
<name>A0A9D6LA50_UNCEI</name>
<dbReference type="NCBIfam" id="NF005560">
    <property type="entry name" value="PRK07233.1"/>
    <property type="match status" value="1"/>
</dbReference>
<dbReference type="AlphaFoldDB" id="A0A9D6LA50"/>
<dbReference type="GO" id="GO:0016491">
    <property type="term" value="F:oxidoreductase activity"/>
    <property type="evidence" value="ECO:0007669"/>
    <property type="project" value="InterPro"/>
</dbReference>
<dbReference type="SUPFAM" id="SSF51905">
    <property type="entry name" value="FAD/NAD(P)-binding domain"/>
    <property type="match status" value="1"/>
</dbReference>
<dbReference type="InterPro" id="IPR002937">
    <property type="entry name" value="Amino_oxidase"/>
</dbReference>
<reference evidence="2" key="1">
    <citation type="submission" date="2020-07" db="EMBL/GenBank/DDBJ databases">
        <title>Huge and variable diversity of episymbiotic CPR bacteria and DPANN archaea in groundwater ecosystems.</title>
        <authorList>
            <person name="He C.Y."/>
            <person name="Keren R."/>
            <person name="Whittaker M."/>
            <person name="Farag I.F."/>
            <person name="Doudna J."/>
            <person name="Cate J.H.D."/>
            <person name="Banfield J.F."/>
        </authorList>
    </citation>
    <scope>NUCLEOTIDE SEQUENCE</scope>
    <source>
        <strain evidence="2">NC_groundwater_928_Pr1_S-0.2um_72_17</strain>
    </source>
</reference>
<feature type="domain" description="Amine oxidase" evidence="1">
    <location>
        <begin position="12"/>
        <end position="360"/>
    </location>
</feature>
<dbReference type="PANTHER" id="PTHR42923:SF46">
    <property type="entry name" value="AMINE OXIDASE"/>
    <property type="match status" value="1"/>
</dbReference>
<dbReference type="PANTHER" id="PTHR42923">
    <property type="entry name" value="PROTOPORPHYRINOGEN OXIDASE"/>
    <property type="match status" value="1"/>
</dbReference>
<evidence type="ECO:0000259" key="1">
    <source>
        <dbReference type="Pfam" id="PF01593"/>
    </source>
</evidence>
<dbReference type="Gene3D" id="3.90.660.20">
    <property type="entry name" value="Protoporphyrinogen oxidase, mitochondrial, domain 2"/>
    <property type="match status" value="1"/>
</dbReference>
<accession>A0A9D6LA50</accession>
<protein>
    <submittedName>
        <fullName evidence="2">FAD-dependent oxidoreductase</fullName>
    </submittedName>
</protein>
<gene>
    <name evidence="2" type="ORF">HY076_00955</name>
</gene>
<proteinExistence type="predicted"/>
<dbReference type="InterPro" id="IPR050464">
    <property type="entry name" value="Zeta_carotene_desat/Oxidored"/>
</dbReference>
<dbReference type="EMBL" id="JACQAY010000032">
    <property type="protein sequence ID" value="MBI3538829.1"/>
    <property type="molecule type" value="Genomic_DNA"/>
</dbReference>
<evidence type="ECO:0000313" key="2">
    <source>
        <dbReference type="EMBL" id="MBI3538829.1"/>
    </source>
</evidence>
<dbReference type="Gene3D" id="3.50.50.60">
    <property type="entry name" value="FAD/NAD(P)-binding domain"/>
    <property type="match status" value="1"/>
</dbReference>
<dbReference type="PRINTS" id="PR00419">
    <property type="entry name" value="ADXRDTASE"/>
</dbReference>
<comment type="caution">
    <text evidence="2">The sequence shown here is derived from an EMBL/GenBank/DDBJ whole genome shotgun (WGS) entry which is preliminary data.</text>
</comment>
<evidence type="ECO:0000313" key="3">
    <source>
        <dbReference type="Proteomes" id="UP000807850"/>
    </source>
</evidence>
<dbReference type="InterPro" id="IPR036188">
    <property type="entry name" value="FAD/NAD-bd_sf"/>
</dbReference>
<dbReference type="Pfam" id="PF01593">
    <property type="entry name" value="Amino_oxidase"/>
    <property type="match status" value="1"/>
</dbReference>
<dbReference type="Gene3D" id="1.10.3110.10">
    <property type="entry name" value="protoporphyrinogen ix oxidase, domain 3"/>
    <property type="match status" value="1"/>
</dbReference>
<organism evidence="2 3">
    <name type="scientific">Eiseniibacteriota bacterium</name>
    <dbReference type="NCBI Taxonomy" id="2212470"/>
    <lineage>
        <taxon>Bacteria</taxon>
        <taxon>Candidatus Eiseniibacteriota</taxon>
    </lineage>
</organism>